<organism evidence="3 4">
    <name type="scientific">Xylaria multiplex</name>
    <dbReference type="NCBI Taxonomy" id="323545"/>
    <lineage>
        <taxon>Eukaryota</taxon>
        <taxon>Fungi</taxon>
        <taxon>Dikarya</taxon>
        <taxon>Ascomycota</taxon>
        <taxon>Pezizomycotina</taxon>
        <taxon>Sordariomycetes</taxon>
        <taxon>Xylariomycetidae</taxon>
        <taxon>Xylariales</taxon>
        <taxon>Xylariaceae</taxon>
        <taxon>Xylaria</taxon>
    </lineage>
</organism>
<gene>
    <name evidence="3" type="ORF">GQX73_g9325</name>
</gene>
<keyword evidence="4" id="KW-1185">Reference proteome</keyword>
<evidence type="ECO:0000256" key="1">
    <source>
        <dbReference type="SAM" id="MobiDB-lite"/>
    </source>
</evidence>
<dbReference type="Proteomes" id="UP000481858">
    <property type="component" value="Unassembled WGS sequence"/>
</dbReference>
<protein>
    <recommendedName>
        <fullName evidence="2">Protein kinase domain-containing protein</fullName>
    </recommendedName>
</protein>
<dbReference type="AlphaFoldDB" id="A0A7C8MJN3"/>
<dbReference type="GO" id="GO:0004674">
    <property type="term" value="F:protein serine/threonine kinase activity"/>
    <property type="evidence" value="ECO:0007669"/>
    <property type="project" value="TreeGrafter"/>
</dbReference>
<evidence type="ECO:0000313" key="4">
    <source>
        <dbReference type="Proteomes" id="UP000481858"/>
    </source>
</evidence>
<proteinExistence type="predicted"/>
<accession>A0A7C8MJN3</accession>
<sequence>MIHPPGRLRIPFRRRNPLNNQSSNSPKSSPELKYTHKPTPKECAEVKGILGKVTNFPPELVDIVMDFAEYWACSVSSIDYSVTSDRQFSISGGNESENTLLLRTEPLGLTTWHPNDQDSWRAAAPARKLVEEYPPKELEHFIEGPPSTLDHPFRKIVFDIVSKDQGWSHELNTHHTYRSSWTWFDAGIDRFDKEHTSESESSNGSEKVPTTDAIRPVWPPLKENLSEYNHVLHPTADHKIQSHRIGDHDWQHHHIVWSCTDNIDPESSAGQELDSIGRGSATGDGSFLRSLKKIESFILLRTEPAHMVKESLGVICHEQINPTFPKSSFSIGNSRDRILRDLENASEPDLSEGLYQLPESSRRFIPRGLLLNILDKRVVAEHLNTLLDDLQLLDNLTDYISPESKACHCKNGICTGSRILLASLMRIGRELLIVDFHNQENPRLCDSSLPFSDQNRLPEALNDLTNKEKQLFRHAQWGIRCHYLKKLGPKDDNPRELDNEAALPFLPVDEGGNLINGELSIVRHIRIDHEHHNLDEYSNHFALKTFKKNPRRYFENLFQEEFTAYQQAPQHNRIVPVLTAFKHRERFHFIFPLATGGNLEQLWKAFSARNTSWYSTQWLLGECLGLSEGLAATHQPTTIIELGMQHHPVPQIHGDIKPRNILCFETAKGEWKTYTLKLADFGFARKVDTDCTLKIKGFVTHTKTYRPPEYDVEDYVHLNYDIWCLGCVYLEFITWAVLGWPEIENFTRNRLEECDHPQISLGMGKCLEDTFFKKVVHTPRWYDLSALKLGTDRNIKITSKKTMIYQRIFRISRGTIQVSCEVKSSVTMHIERIRKHQTCTPEIRKFLDFIEKRMLVTNPTARANSSDVETFLRSIINR</sequence>
<feature type="domain" description="Protein kinase" evidence="2">
    <location>
        <begin position="505"/>
        <end position="872"/>
    </location>
</feature>
<feature type="region of interest" description="Disordered" evidence="1">
    <location>
        <begin position="194"/>
        <end position="213"/>
    </location>
</feature>
<dbReference type="InterPro" id="IPR000719">
    <property type="entry name" value="Prot_kinase_dom"/>
</dbReference>
<dbReference type="PANTHER" id="PTHR24359">
    <property type="entry name" value="SERINE/THREONINE-PROTEIN KINASE SBK1"/>
    <property type="match status" value="1"/>
</dbReference>
<dbReference type="PROSITE" id="PS50011">
    <property type="entry name" value="PROTEIN_KINASE_DOM"/>
    <property type="match status" value="1"/>
</dbReference>
<reference evidence="3 4" key="1">
    <citation type="submission" date="2019-12" db="EMBL/GenBank/DDBJ databases">
        <title>Draft genome sequence of the ascomycete Xylaria multiplex DSM 110363.</title>
        <authorList>
            <person name="Buettner E."/>
            <person name="Kellner H."/>
        </authorList>
    </citation>
    <scope>NUCLEOTIDE SEQUENCE [LARGE SCALE GENOMIC DNA]</scope>
    <source>
        <strain evidence="3 4">DSM 110363</strain>
    </source>
</reference>
<comment type="caution">
    <text evidence="3">The sequence shown here is derived from an EMBL/GenBank/DDBJ whole genome shotgun (WGS) entry which is preliminary data.</text>
</comment>
<dbReference type="InParanoid" id="A0A7C8MJN3"/>
<dbReference type="PANTHER" id="PTHR24359:SF37">
    <property type="entry name" value="PROTEIN KINASE DOMAIN-CONTAINING PROTEIN"/>
    <property type="match status" value="1"/>
</dbReference>
<dbReference type="OrthoDB" id="4062651at2759"/>
<dbReference type="SUPFAM" id="SSF56112">
    <property type="entry name" value="Protein kinase-like (PK-like)"/>
    <property type="match status" value="1"/>
</dbReference>
<feature type="region of interest" description="Disordered" evidence="1">
    <location>
        <begin position="1"/>
        <end position="38"/>
    </location>
</feature>
<evidence type="ECO:0000313" key="3">
    <source>
        <dbReference type="EMBL" id="KAF2964250.1"/>
    </source>
</evidence>
<dbReference type="Pfam" id="PF00069">
    <property type="entry name" value="Pkinase"/>
    <property type="match status" value="1"/>
</dbReference>
<dbReference type="InterPro" id="IPR011009">
    <property type="entry name" value="Kinase-like_dom_sf"/>
</dbReference>
<feature type="compositionally biased region" description="Low complexity" evidence="1">
    <location>
        <begin position="17"/>
        <end position="29"/>
    </location>
</feature>
<dbReference type="SMART" id="SM00220">
    <property type="entry name" value="S_TKc"/>
    <property type="match status" value="1"/>
</dbReference>
<name>A0A7C8MJN3_9PEZI</name>
<dbReference type="Gene3D" id="1.10.510.10">
    <property type="entry name" value="Transferase(Phosphotransferase) domain 1"/>
    <property type="match status" value="1"/>
</dbReference>
<evidence type="ECO:0000259" key="2">
    <source>
        <dbReference type="PROSITE" id="PS50011"/>
    </source>
</evidence>
<dbReference type="EMBL" id="WUBL01000160">
    <property type="protein sequence ID" value="KAF2964250.1"/>
    <property type="molecule type" value="Genomic_DNA"/>
</dbReference>
<dbReference type="CDD" id="cd00180">
    <property type="entry name" value="PKc"/>
    <property type="match status" value="1"/>
</dbReference>
<dbReference type="GO" id="GO:0005524">
    <property type="term" value="F:ATP binding"/>
    <property type="evidence" value="ECO:0007669"/>
    <property type="project" value="InterPro"/>
</dbReference>